<reference evidence="1 2" key="1">
    <citation type="journal article" date="2015" name="Genome Biol. Evol.">
        <title>Comparative Genomics of a Bacterivorous Green Alga Reveals Evolutionary Causalities and Consequences of Phago-Mixotrophic Mode of Nutrition.</title>
        <authorList>
            <person name="Burns J.A."/>
            <person name="Paasch A."/>
            <person name="Narechania A."/>
            <person name="Kim E."/>
        </authorList>
    </citation>
    <scope>NUCLEOTIDE SEQUENCE [LARGE SCALE GENOMIC DNA]</scope>
    <source>
        <strain evidence="1 2">PLY_AMNH</strain>
    </source>
</reference>
<accession>A0AAE0CBV7</accession>
<evidence type="ECO:0000313" key="2">
    <source>
        <dbReference type="Proteomes" id="UP001190700"/>
    </source>
</evidence>
<evidence type="ECO:0000313" key="1">
    <source>
        <dbReference type="EMBL" id="KAK3251553.1"/>
    </source>
</evidence>
<organism evidence="1 2">
    <name type="scientific">Cymbomonas tetramitiformis</name>
    <dbReference type="NCBI Taxonomy" id="36881"/>
    <lineage>
        <taxon>Eukaryota</taxon>
        <taxon>Viridiplantae</taxon>
        <taxon>Chlorophyta</taxon>
        <taxon>Pyramimonadophyceae</taxon>
        <taxon>Pyramimonadales</taxon>
        <taxon>Pyramimonadaceae</taxon>
        <taxon>Cymbomonas</taxon>
    </lineage>
</organism>
<name>A0AAE0CBV7_9CHLO</name>
<keyword evidence="2" id="KW-1185">Reference proteome</keyword>
<sequence>MDTWGYDVKQLNRLGELSEGVAKLVFQEHGFNLLRTPIRACYHPDWKARYPNNGHPYPGKVNRAAYEGEISDVVHAKAVKPDIKLFASLRLCVNEETGVFYPALPNWCLYNETDKQQGKWDGSKDTQVKAPMYAELLADFLTFSESAGIFYDFLGIENESGLIGNKTFVVHWVKAKDIVPTDLIGRSANHIDELENLLAVQANLYDHGFSGFVWWSYGTKTAEFAPTSTDIQRVAMHAVTESTLMRTPVLMDDHDGKNASQYSFTSRALRRGDNIVVWVTNNNDAAWEAYPFILASGNLQAPCGASDAGSSIRWDQFYLASTSTNTSGSQDPMWGNRSGVATVLGSNAFSVPIPKRTVTMITLDVTGVVDPAMRVARFQPHADVYALQKGDAGVLDEVYKLNAQTHGWGGVGLIKFHTEGLNGAVVNATLYVHVAEGSGIENIMVERVGNDWEGKSVKWSSLPARAQLPSHAADRKWKVKCKPENVDQAAHKVAAEAMSEVLLEECMNAVATGDLDDLDACVAFAESEADMRVRDGNKCFFYWLL</sequence>
<dbReference type="EMBL" id="LGRX02025972">
    <property type="protein sequence ID" value="KAK3251553.1"/>
    <property type="molecule type" value="Genomic_DNA"/>
</dbReference>
<dbReference type="Gene3D" id="3.20.20.80">
    <property type="entry name" value="Glycosidases"/>
    <property type="match status" value="1"/>
</dbReference>
<dbReference type="Proteomes" id="UP001190700">
    <property type="component" value="Unassembled WGS sequence"/>
</dbReference>
<dbReference type="AlphaFoldDB" id="A0AAE0CBV7"/>
<protein>
    <submittedName>
        <fullName evidence="1">Uncharacterized protein</fullName>
    </submittedName>
</protein>
<proteinExistence type="predicted"/>
<comment type="caution">
    <text evidence="1">The sequence shown here is derived from an EMBL/GenBank/DDBJ whole genome shotgun (WGS) entry which is preliminary data.</text>
</comment>
<gene>
    <name evidence="1" type="ORF">CYMTET_39112</name>
</gene>